<organism evidence="2">
    <name type="scientific">Xenorhabdus bovienii str. puntauvense</name>
    <dbReference type="NCBI Taxonomy" id="1398201"/>
    <lineage>
        <taxon>Bacteria</taxon>
        <taxon>Pseudomonadati</taxon>
        <taxon>Pseudomonadota</taxon>
        <taxon>Gammaproteobacteria</taxon>
        <taxon>Enterobacterales</taxon>
        <taxon>Morganellaceae</taxon>
        <taxon>Xenorhabdus</taxon>
    </lineage>
</organism>
<reference evidence="2" key="1">
    <citation type="submission" date="2013-07" db="EMBL/GenBank/DDBJ databases">
        <title>Sub-species coevolution in mutualistic symbiosis.</title>
        <authorList>
            <person name="Murfin K."/>
            <person name="Klassen J."/>
            <person name="Lee M."/>
            <person name="Forst S."/>
            <person name="Stock P."/>
            <person name="Goodrich-Blair H."/>
        </authorList>
    </citation>
    <scope>NUCLEOTIDE SEQUENCE [LARGE SCALE GENOMIC DNA]</scope>
    <source>
        <strain evidence="2">Puntauvense</strain>
    </source>
</reference>
<name>A0A077NE06_XENBV</name>
<sequence>MADHIMIMKRLSVFPIISLLWISACHAELNIIADLGGKDASPFYESINAEQRDEPVSSVQNSSSEMAGEAAMLPVKTPELTPGKVASRPLQLPGIGALFLIGDDPDSRQWLSQNAATLTKLHAVGLVVNVSEMAGLQSLRASASDLLLSPASGTELARRLQLQHYPVLITETQLSQLSQQLSP</sequence>
<dbReference type="AlphaFoldDB" id="A0A077NE06"/>
<comment type="caution">
    <text evidence="2">The sequence shown here is derived from an EMBL/GenBank/DDBJ whole genome shotgun (WGS) entry which is preliminary data.</text>
</comment>
<evidence type="ECO:0000256" key="1">
    <source>
        <dbReference type="SAM" id="MobiDB-lite"/>
    </source>
</evidence>
<dbReference type="NCBIfam" id="TIGR03765">
    <property type="entry name" value="ICE_PFL_4695"/>
    <property type="match status" value="1"/>
</dbReference>
<gene>
    <name evidence="2" type="ORF">XBP1_2080035</name>
</gene>
<protein>
    <submittedName>
        <fullName evidence="2">Putative exported protein</fullName>
    </submittedName>
</protein>
<dbReference type="Pfam" id="PF11072">
    <property type="entry name" value="DUF2859"/>
    <property type="match status" value="1"/>
</dbReference>
<feature type="region of interest" description="Disordered" evidence="1">
    <location>
        <begin position="51"/>
        <end position="71"/>
    </location>
</feature>
<dbReference type="RefSeq" id="WP_038216546.1">
    <property type="nucleotide sequence ID" value="NZ_CAWLWN010000185.1"/>
</dbReference>
<dbReference type="HOGENOM" id="CLU_119102_0_0_6"/>
<dbReference type="InterPro" id="IPR021300">
    <property type="entry name" value="Integr_conj_element_PFL4695"/>
</dbReference>
<accession>A0A077NE06</accession>
<proteinExistence type="predicted"/>
<dbReference type="Proteomes" id="UP000028511">
    <property type="component" value="Unassembled WGS sequence"/>
</dbReference>
<evidence type="ECO:0000313" key="2">
    <source>
        <dbReference type="EMBL" id="CDG96452.1"/>
    </source>
</evidence>
<dbReference type="EMBL" id="CBSW010000122">
    <property type="protein sequence ID" value="CDG96452.1"/>
    <property type="molecule type" value="Genomic_DNA"/>
</dbReference>